<evidence type="ECO:0000256" key="3">
    <source>
        <dbReference type="ARBA" id="ARBA00022475"/>
    </source>
</evidence>
<feature type="transmembrane region" description="Helical" evidence="8">
    <location>
        <begin position="125"/>
        <end position="148"/>
    </location>
</feature>
<dbReference type="CDD" id="cd06261">
    <property type="entry name" value="TM_PBP2"/>
    <property type="match status" value="1"/>
</dbReference>
<dbReference type="EMBL" id="FCOA02000068">
    <property type="protein sequence ID" value="SAK98312.1"/>
    <property type="molecule type" value="Genomic_DNA"/>
</dbReference>
<keyword evidence="6 8" id="KW-1133">Transmembrane helix</keyword>
<reference evidence="10" key="1">
    <citation type="submission" date="2016-01" db="EMBL/GenBank/DDBJ databases">
        <authorList>
            <person name="Peeters C."/>
        </authorList>
    </citation>
    <scope>NUCLEOTIDE SEQUENCE</scope>
    <source>
        <strain evidence="10">LMG 29322</strain>
    </source>
</reference>
<dbReference type="PANTHER" id="PTHR43357:SF4">
    <property type="entry name" value="INNER MEMBRANE ABC TRANSPORTER PERMEASE PROTEIN YDCV"/>
    <property type="match status" value="1"/>
</dbReference>
<feature type="transmembrane region" description="Helical" evidence="8">
    <location>
        <begin position="230"/>
        <end position="249"/>
    </location>
</feature>
<evidence type="ECO:0000256" key="1">
    <source>
        <dbReference type="ARBA" id="ARBA00004429"/>
    </source>
</evidence>
<evidence type="ECO:0000256" key="8">
    <source>
        <dbReference type="RuleBase" id="RU363032"/>
    </source>
</evidence>
<evidence type="ECO:0000256" key="6">
    <source>
        <dbReference type="ARBA" id="ARBA00022989"/>
    </source>
</evidence>
<dbReference type="SUPFAM" id="SSF161098">
    <property type="entry name" value="MetI-like"/>
    <property type="match status" value="1"/>
</dbReference>
<dbReference type="InterPro" id="IPR035906">
    <property type="entry name" value="MetI-like_sf"/>
</dbReference>
<sequence length="269" mass="29094">MKNGPFALAFHTCFIVFLIAPIVVVCLVAFTPTPYLSLPTTGLSLRWFREMLGRPDFIEALRTSAVLGAVSASIAVAIAIPSALAVTRFDFRLKGAFVATLQSPLMIPSAVLGVSYLRYLTQLKFYGTLTGLVVCHVIIVMPFALRLVMAAAVGLDRRVEDAAVSLGASTWVTFRRILVPLILPGLASGWILAFITSFDEVTMTVFVASPTVTTLPVKLFLFIQDNINPLIAAVSASLIVMTILLMVLLDRIYGLERIFAGGDSIKAKK</sequence>
<dbReference type="InterPro" id="IPR000515">
    <property type="entry name" value="MetI-like"/>
</dbReference>
<evidence type="ECO:0000256" key="2">
    <source>
        <dbReference type="ARBA" id="ARBA00022448"/>
    </source>
</evidence>
<dbReference type="GO" id="GO:0005886">
    <property type="term" value="C:plasma membrane"/>
    <property type="evidence" value="ECO:0007669"/>
    <property type="project" value="UniProtKB-SubCell"/>
</dbReference>
<dbReference type="Pfam" id="PF00528">
    <property type="entry name" value="BPD_transp_1"/>
    <property type="match status" value="1"/>
</dbReference>
<dbReference type="OrthoDB" id="9178195at2"/>
<comment type="subcellular location">
    <subcellularLocation>
        <location evidence="1">Cell inner membrane</location>
        <topology evidence="1">Multi-pass membrane protein</topology>
    </subcellularLocation>
    <subcellularLocation>
        <location evidence="8">Cell membrane</location>
        <topology evidence="8">Multi-pass membrane protein</topology>
    </subcellularLocation>
</comment>
<evidence type="ECO:0000313" key="10">
    <source>
        <dbReference type="EMBL" id="SAK98312.1"/>
    </source>
</evidence>
<keyword evidence="11" id="KW-1185">Reference proteome</keyword>
<evidence type="ECO:0000256" key="4">
    <source>
        <dbReference type="ARBA" id="ARBA00022519"/>
    </source>
</evidence>
<protein>
    <submittedName>
        <fullName evidence="10">Binding-protein-dependent transport systems inner membrane component</fullName>
    </submittedName>
</protein>
<feature type="transmembrane region" description="Helical" evidence="8">
    <location>
        <begin position="201"/>
        <end position="223"/>
    </location>
</feature>
<keyword evidence="7 8" id="KW-0472">Membrane</keyword>
<feature type="transmembrane region" description="Helical" evidence="8">
    <location>
        <begin position="65"/>
        <end position="84"/>
    </location>
</feature>
<evidence type="ECO:0000313" key="11">
    <source>
        <dbReference type="Proteomes" id="UP000054851"/>
    </source>
</evidence>
<dbReference type="PANTHER" id="PTHR43357">
    <property type="entry name" value="INNER MEMBRANE ABC TRANSPORTER PERMEASE PROTEIN YDCV"/>
    <property type="match status" value="1"/>
</dbReference>
<evidence type="ECO:0000256" key="7">
    <source>
        <dbReference type="ARBA" id="ARBA00023136"/>
    </source>
</evidence>
<comment type="caution">
    <text evidence="10">The sequence shown here is derived from an EMBL/GenBank/DDBJ whole genome shotgun (WGS) entry which is preliminary data.</text>
</comment>
<keyword evidence="3" id="KW-1003">Cell membrane</keyword>
<dbReference type="RefSeq" id="WP_061172567.1">
    <property type="nucleotide sequence ID" value="NZ_FCOA02000068.1"/>
</dbReference>
<dbReference type="Gene3D" id="1.10.3720.10">
    <property type="entry name" value="MetI-like"/>
    <property type="match status" value="1"/>
</dbReference>
<feature type="domain" description="ABC transmembrane type-1" evidence="9">
    <location>
        <begin position="61"/>
        <end position="249"/>
    </location>
</feature>
<accession>A0A158DUL2</accession>
<organism evidence="10 11">
    <name type="scientific">Caballeronia hypogeia</name>
    <dbReference type="NCBI Taxonomy" id="1777140"/>
    <lineage>
        <taxon>Bacteria</taxon>
        <taxon>Pseudomonadati</taxon>
        <taxon>Pseudomonadota</taxon>
        <taxon>Betaproteobacteria</taxon>
        <taxon>Burkholderiales</taxon>
        <taxon>Burkholderiaceae</taxon>
        <taxon>Caballeronia</taxon>
    </lineage>
</organism>
<name>A0A158DUL2_9BURK</name>
<dbReference type="GO" id="GO:0055085">
    <property type="term" value="P:transmembrane transport"/>
    <property type="evidence" value="ECO:0007669"/>
    <property type="project" value="InterPro"/>
</dbReference>
<gene>
    <name evidence="10" type="ORF">AWB79_07581</name>
</gene>
<comment type="similarity">
    <text evidence="8">Belongs to the binding-protein-dependent transport system permease family.</text>
</comment>
<dbReference type="AlphaFoldDB" id="A0A158DUL2"/>
<feature type="transmembrane region" description="Helical" evidence="8">
    <location>
        <begin position="96"/>
        <end position="119"/>
    </location>
</feature>
<dbReference type="Proteomes" id="UP000054851">
    <property type="component" value="Unassembled WGS sequence"/>
</dbReference>
<evidence type="ECO:0000259" key="9">
    <source>
        <dbReference type="PROSITE" id="PS50928"/>
    </source>
</evidence>
<feature type="transmembrane region" description="Helical" evidence="8">
    <location>
        <begin position="7"/>
        <end position="30"/>
    </location>
</feature>
<keyword evidence="5 8" id="KW-0812">Transmembrane</keyword>
<keyword evidence="4" id="KW-0997">Cell inner membrane</keyword>
<dbReference type="STRING" id="1777140.AWB79_07581"/>
<proteinExistence type="inferred from homology"/>
<keyword evidence="2 8" id="KW-0813">Transport</keyword>
<evidence type="ECO:0000256" key="5">
    <source>
        <dbReference type="ARBA" id="ARBA00022692"/>
    </source>
</evidence>
<dbReference type="PROSITE" id="PS50928">
    <property type="entry name" value="ABC_TM1"/>
    <property type="match status" value="1"/>
</dbReference>
<feature type="transmembrane region" description="Helical" evidence="8">
    <location>
        <begin position="177"/>
        <end position="195"/>
    </location>
</feature>